<gene>
    <name evidence="1" type="ORF">Hypma_000177</name>
</gene>
<sequence length="116" mass="13577">MLQSPDAQWQSRIQLTIVPAKTTLIATRHVEAKSIKDGITKMCVQCKKLPWFVLIFKTRFYEAPSYLNTQFKKNYAKCFLTELLHVFELLTDCYYYIEYASPCFIIPKTDLNILPS</sequence>
<comment type="caution">
    <text evidence="1">The sequence shown here is derived from an EMBL/GenBank/DDBJ whole genome shotgun (WGS) entry which is preliminary data.</text>
</comment>
<dbReference type="Proteomes" id="UP000076154">
    <property type="component" value="Unassembled WGS sequence"/>
</dbReference>
<name>A0A369KBL1_HYPMA</name>
<evidence type="ECO:0000313" key="1">
    <source>
        <dbReference type="EMBL" id="RDB30972.1"/>
    </source>
</evidence>
<accession>A0A369KBL1</accession>
<dbReference type="EMBL" id="LUEZ02000002">
    <property type="protein sequence ID" value="RDB30972.1"/>
    <property type="molecule type" value="Genomic_DNA"/>
</dbReference>
<organism evidence="1 2">
    <name type="scientific">Hypsizygus marmoreus</name>
    <name type="common">White beech mushroom</name>
    <name type="synonym">Agaricus marmoreus</name>
    <dbReference type="NCBI Taxonomy" id="39966"/>
    <lineage>
        <taxon>Eukaryota</taxon>
        <taxon>Fungi</taxon>
        <taxon>Dikarya</taxon>
        <taxon>Basidiomycota</taxon>
        <taxon>Agaricomycotina</taxon>
        <taxon>Agaricomycetes</taxon>
        <taxon>Agaricomycetidae</taxon>
        <taxon>Agaricales</taxon>
        <taxon>Tricholomatineae</taxon>
        <taxon>Lyophyllaceae</taxon>
        <taxon>Hypsizygus</taxon>
    </lineage>
</organism>
<dbReference type="InParanoid" id="A0A369KBL1"/>
<keyword evidence="2" id="KW-1185">Reference proteome</keyword>
<protein>
    <submittedName>
        <fullName evidence="1">Uncharacterized protein</fullName>
    </submittedName>
</protein>
<reference evidence="1" key="1">
    <citation type="submission" date="2018-04" db="EMBL/GenBank/DDBJ databases">
        <title>Whole genome sequencing of Hypsizygus marmoreus.</title>
        <authorList>
            <person name="Choi I.-G."/>
            <person name="Min B."/>
            <person name="Kim J.-G."/>
            <person name="Kim S."/>
            <person name="Oh Y.-L."/>
            <person name="Kong W.-S."/>
            <person name="Park H."/>
            <person name="Jeong J."/>
            <person name="Song E.-S."/>
        </authorList>
    </citation>
    <scope>NUCLEOTIDE SEQUENCE [LARGE SCALE GENOMIC DNA]</scope>
    <source>
        <strain evidence="1">51987-8</strain>
    </source>
</reference>
<dbReference type="AlphaFoldDB" id="A0A369KBL1"/>
<proteinExistence type="predicted"/>
<evidence type="ECO:0000313" key="2">
    <source>
        <dbReference type="Proteomes" id="UP000076154"/>
    </source>
</evidence>